<dbReference type="PANTHER" id="PTHR33148:SF48">
    <property type="entry name" value="DUF4228 DOMAIN PROTEIN"/>
    <property type="match status" value="1"/>
</dbReference>
<organism evidence="1 2">
    <name type="scientific">Cuscuta europaea</name>
    <name type="common">European dodder</name>
    <dbReference type="NCBI Taxonomy" id="41803"/>
    <lineage>
        <taxon>Eukaryota</taxon>
        <taxon>Viridiplantae</taxon>
        <taxon>Streptophyta</taxon>
        <taxon>Embryophyta</taxon>
        <taxon>Tracheophyta</taxon>
        <taxon>Spermatophyta</taxon>
        <taxon>Magnoliopsida</taxon>
        <taxon>eudicotyledons</taxon>
        <taxon>Gunneridae</taxon>
        <taxon>Pentapetalae</taxon>
        <taxon>asterids</taxon>
        <taxon>lamiids</taxon>
        <taxon>Solanales</taxon>
        <taxon>Convolvulaceae</taxon>
        <taxon>Cuscuteae</taxon>
        <taxon>Cuscuta</taxon>
        <taxon>Cuscuta subgen. Cuscuta</taxon>
    </lineage>
</organism>
<comment type="caution">
    <text evidence="1">The sequence shown here is derived from an EMBL/GenBank/DDBJ whole genome shotgun (WGS) entry which is preliminary data.</text>
</comment>
<dbReference type="PANTHER" id="PTHR33148">
    <property type="entry name" value="PLASTID MOVEMENT IMPAIRED PROTEIN-RELATED"/>
    <property type="match status" value="1"/>
</dbReference>
<evidence type="ECO:0000313" key="1">
    <source>
        <dbReference type="EMBL" id="CAH9106553.1"/>
    </source>
</evidence>
<reference evidence="1" key="1">
    <citation type="submission" date="2022-07" db="EMBL/GenBank/DDBJ databases">
        <authorList>
            <person name="Macas J."/>
            <person name="Novak P."/>
            <person name="Neumann P."/>
        </authorList>
    </citation>
    <scope>NUCLEOTIDE SEQUENCE</scope>
</reference>
<protein>
    <submittedName>
        <fullName evidence="1">Uncharacterized protein</fullName>
    </submittedName>
</protein>
<sequence>MKSHNCKYRNRAYYKMGSCLFRGVAGDVAGNGGAIKVITSTNGVMEFFAPITVESIADEFPGHGIFRRHDLFWNPLPHHELLLAGNSYYLLPLDKNCSSRRMSAVEATPTLAYDIGHVRSNNEPHIQPLSVATYRMSFDSRRGILLKKSSAAGAPSLSGGKGNDSGLGYGGGFWKVKLVISPKRLMEILSHEAATEELIDSVRTVAKCGKGGGAAGVSSVAFSDQWSLSSSKNASSKKDGILSVDLSDDGSKAMFLG</sequence>
<dbReference type="EMBL" id="CAMAPE010000050">
    <property type="protein sequence ID" value="CAH9106553.1"/>
    <property type="molecule type" value="Genomic_DNA"/>
</dbReference>
<dbReference type="InterPro" id="IPR025322">
    <property type="entry name" value="PADRE_dom"/>
</dbReference>
<accession>A0A9P1EHM5</accession>
<proteinExistence type="predicted"/>
<dbReference type="OrthoDB" id="1406886at2759"/>
<dbReference type="Pfam" id="PF14009">
    <property type="entry name" value="PADRE"/>
    <property type="match status" value="1"/>
</dbReference>
<dbReference type="AlphaFoldDB" id="A0A9P1EHM5"/>
<gene>
    <name evidence="1" type="ORF">CEURO_LOCUS17335</name>
</gene>
<name>A0A9P1EHM5_CUSEU</name>
<evidence type="ECO:0000313" key="2">
    <source>
        <dbReference type="Proteomes" id="UP001152484"/>
    </source>
</evidence>
<keyword evidence="2" id="KW-1185">Reference proteome</keyword>
<dbReference type="Proteomes" id="UP001152484">
    <property type="component" value="Unassembled WGS sequence"/>
</dbReference>